<gene>
    <name evidence="2" type="ORF">Tsubulata_004090</name>
</gene>
<accession>A0A9Q0FQE0</accession>
<reference evidence="2" key="2">
    <citation type="journal article" date="2023" name="Plants (Basel)">
        <title>Annotation of the Turnera subulata (Passifloraceae) Draft Genome Reveals the S-Locus Evolved after the Divergence of Turneroideae from Passifloroideae in a Stepwise Manner.</title>
        <authorList>
            <person name="Henning P.M."/>
            <person name="Roalson E.H."/>
            <person name="Mir W."/>
            <person name="McCubbin A.G."/>
            <person name="Shore J.S."/>
        </authorList>
    </citation>
    <scope>NUCLEOTIDE SEQUENCE</scope>
    <source>
        <strain evidence="2">F60SS</strain>
    </source>
</reference>
<dbReference type="SUPFAM" id="SSF54593">
    <property type="entry name" value="Glyoxalase/Bleomycin resistance protein/Dihydroxybiphenyl dioxygenase"/>
    <property type="match status" value="1"/>
</dbReference>
<organism evidence="2 3">
    <name type="scientific">Turnera subulata</name>
    <dbReference type="NCBI Taxonomy" id="218843"/>
    <lineage>
        <taxon>Eukaryota</taxon>
        <taxon>Viridiplantae</taxon>
        <taxon>Streptophyta</taxon>
        <taxon>Embryophyta</taxon>
        <taxon>Tracheophyta</taxon>
        <taxon>Spermatophyta</taxon>
        <taxon>Magnoliopsida</taxon>
        <taxon>eudicotyledons</taxon>
        <taxon>Gunneridae</taxon>
        <taxon>Pentapetalae</taxon>
        <taxon>rosids</taxon>
        <taxon>fabids</taxon>
        <taxon>Malpighiales</taxon>
        <taxon>Passifloraceae</taxon>
        <taxon>Turnera</taxon>
    </lineage>
</organism>
<sequence>MVDFTVVKLLLTVEAPKASDAMQFYKATFGAVEICRSTQPKLKAEQELPHIIFTQLQLAGFTILVSDHA</sequence>
<dbReference type="PANTHER" id="PTHR34109">
    <property type="entry name" value="BNAUNNG04460D PROTEIN-RELATED"/>
    <property type="match status" value="1"/>
</dbReference>
<protein>
    <recommendedName>
        <fullName evidence="1">Glyoxalase At5g48480-like N-terminal domain-containing protein</fullName>
    </recommendedName>
</protein>
<dbReference type="PANTHER" id="PTHR34109:SF1">
    <property type="entry name" value="VOC DOMAIN-CONTAINING PROTEIN"/>
    <property type="match status" value="1"/>
</dbReference>
<dbReference type="Proteomes" id="UP001141552">
    <property type="component" value="Unassembled WGS sequence"/>
</dbReference>
<dbReference type="InterPro" id="IPR029068">
    <property type="entry name" value="Glyas_Bleomycin-R_OHBP_Dase"/>
</dbReference>
<dbReference type="InterPro" id="IPR054576">
    <property type="entry name" value="At5g48480-like_N"/>
</dbReference>
<dbReference type="AlphaFoldDB" id="A0A9Q0FQE0"/>
<evidence type="ECO:0000259" key="1">
    <source>
        <dbReference type="Pfam" id="PF22656"/>
    </source>
</evidence>
<dbReference type="EMBL" id="JAKUCV010004567">
    <property type="protein sequence ID" value="KAJ4834954.1"/>
    <property type="molecule type" value="Genomic_DNA"/>
</dbReference>
<keyword evidence="3" id="KW-1185">Reference proteome</keyword>
<proteinExistence type="predicted"/>
<reference evidence="2" key="1">
    <citation type="submission" date="2022-02" db="EMBL/GenBank/DDBJ databases">
        <authorList>
            <person name="Henning P.M."/>
            <person name="McCubbin A.G."/>
            <person name="Shore J.S."/>
        </authorList>
    </citation>
    <scope>NUCLEOTIDE SEQUENCE</scope>
    <source>
        <strain evidence="2">F60SS</strain>
        <tissue evidence="2">Leaves</tissue>
    </source>
</reference>
<dbReference type="Gene3D" id="3.10.180.10">
    <property type="entry name" value="2,3-Dihydroxybiphenyl 1,2-Dioxygenase, domain 1"/>
    <property type="match status" value="1"/>
</dbReference>
<dbReference type="OrthoDB" id="2013034at2759"/>
<evidence type="ECO:0000313" key="3">
    <source>
        <dbReference type="Proteomes" id="UP001141552"/>
    </source>
</evidence>
<feature type="domain" description="Glyoxalase At5g48480-like N-terminal" evidence="1">
    <location>
        <begin position="11"/>
        <end position="67"/>
    </location>
</feature>
<name>A0A9Q0FQE0_9ROSI</name>
<dbReference type="Pfam" id="PF22656">
    <property type="entry name" value="At5g48480-like_N"/>
    <property type="match status" value="1"/>
</dbReference>
<comment type="caution">
    <text evidence="2">The sequence shown here is derived from an EMBL/GenBank/DDBJ whole genome shotgun (WGS) entry which is preliminary data.</text>
</comment>
<evidence type="ECO:0000313" key="2">
    <source>
        <dbReference type="EMBL" id="KAJ4834954.1"/>
    </source>
</evidence>